<feature type="transmembrane region" description="Helical" evidence="6">
    <location>
        <begin position="139"/>
        <end position="158"/>
    </location>
</feature>
<evidence type="ECO:0000313" key="7">
    <source>
        <dbReference type="EMBL" id="RDW74217.1"/>
    </source>
</evidence>
<keyword evidence="4 6" id="KW-0472">Membrane</keyword>
<dbReference type="Gene3D" id="1.20.1250.20">
    <property type="entry name" value="MFS general substrate transporter like domains"/>
    <property type="match status" value="1"/>
</dbReference>
<feature type="transmembrane region" description="Helical" evidence="6">
    <location>
        <begin position="113"/>
        <end position="133"/>
    </location>
</feature>
<dbReference type="SUPFAM" id="SSF103473">
    <property type="entry name" value="MFS general substrate transporter"/>
    <property type="match status" value="1"/>
</dbReference>
<keyword evidence="3 6" id="KW-1133">Transmembrane helix</keyword>
<dbReference type="PANTHER" id="PTHR23502">
    <property type="entry name" value="MAJOR FACILITATOR SUPERFAMILY"/>
    <property type="match status" value="1"/>
</dbReference>
<proteinExistence type="predicted"/>
<feature type="transmembrane region" description="Helical" evidence="6">
    <location>
        <begin position="507"/>
        <end position="528"/>
    </location>
</feature>
<feature type="transmembrane region" description="Helical" evidence="6">
    <location>
        <begin position="334"/>
        <end position="353"/>
    </location>
</feature>
<feature type="transmembrane region" description="Helical" evidence="6">
    <location>
        <begin position="228"/>
        <end position="250"/>
    </location>
</feature>
<dbReference type="InterPro" id="IPR011701">
    <property type="entry name" value="MFS"/>
</dbReference>
<dbReference type="PANTHER" id="PTHR23502:SF23">
    <property type="entry name" value="FLUCONAZOLE RESISTANCE PROTEIN 1"/>
    <property type="match status" value="1"/>
</dbReference>
<accession>A0A3D8RJJ3</accession>
<evidence type="ECO:0000256" key="1">
    <source>
        <dbReference type="ARBA" id="ARBA00004141"/>
    </source>
</evidence>
<feature type="transmembrane region" description="Helical" evidence="6">
    <location>
        <begin position="438"/>
        <end position="465"/>
    </location>
</feature>
<evidence type="ECO:0000256" key="2">
    <source>
        <dbReference type="ARBA" id="ARBA00022692"/>
    </source>
</evidence>
<feature type="compositionally biased region" description="Polar residues" evidence="5">
    <location>
        <begin position="55"/>
        <end position="77"/>
    </location>
</feature>
<dbReference type="GO" id="GO:0005886">
    <property type="term" value="C:plasma membrane"/>
    <property type="evidence" value="ECO:0007669"/>
    <property type="project" value="TreeGrafter"/>
</dbReference>
<evidence type="ECO:0000256" key="4">
    <source>
        <dbReference type="ARBA" id="ARBA00023136"/>
    </source>
</evidence>
<evidence type="ECO:0000256" key="5">
    <source>
        <dbReference type="SAM" id="MobiDB-lite"/>
    </source>
</evidence>
<comment type="caution">
    <text evidence="7">The sequence shown here is derived from an EMBL/GenBank/DDBJ whole genome shotgun (WGS) entry which is preliminary data.</text>
</comment>
<dbReference type="InterPro" id="IPR036259">
    <property type="entry name" value="MFS_trans_sf"/>
</dbReference>
<feature type="compositionally biased region" description="Basic and acidic residues" evidence="5">
    <location>
        <begin position="29"/>
        <end position="43"/>
    </location>
</feature>
<name>A0A3D8RJJ3_9HELO</name>
<evidence type="ECO:0008006" key="9">
    <source>
        <dbReference type="Google" id="ProtNLM"/>
    </source>
</evidence>
<dbReference type="Proteomes" id="UP000256328">
    <property type="component" value="Unassembled WGS sequence"/>
</dbReference>
<keyword evidence="2 6" id="KW-0812">Transmembrane</keyword>
<evidence type="ECO:0000256" key="6">
    <source>
        <dbReference type="SAM" id="Phobius"/>
    </source>
</evidence>
<dbReference type="Pfam" id="PF07690">
    <property type="entry name" value="MFS_1"/>
    <property type="match status" value="1"/>
</dbReference>
<feature type="transmembrane region" description="Helical" evidence="6">
    <location>
        <begin position="170"/>
        <end position="188"/>
    </location>
</feature>
<comment type="subcellular location">
    <subcellularLocation>
        <location evidence="1">Membrane</location>
        <topology evidence="1">Multi-pass membrane protein</topology>
    </subcellularLocation>
</comment>
<feature type="transmembrane region" description="Helical" evidence="6">
    <location>
        <begin position="413"/>
        <end position="432"/>
    </location>
</feature>
<dbReference type="EMBL" id="PDLN01000010">
    <property type="protein sequence ID" value="RDW74217.1"/>
    <property type="molecule type" value="Genomic_DNA"/>
</dbReference>
<sequence>MADFIRDTTFGQVARYSLGGRIFKFPEERPGFQLPGDHRRTSDDAPATNKVIRNCDSSSYPLNSSGRPRITAQQPSSGLGVPALASERIILVDWYSSNDPQNPQNWSTLKKSIVYIQVNLYTFTVYMSSSIYTSAETEIMHVFGTSQTVASLGLALYVLEIAAIGRNPPYVITFTLFVIFSTLAALVNNIPGLMILRFLQGFFGSPALATGGGSIGDITSPMSLPYGLYLWAIFATDGPAFGPLISGFSVPVEGWRWALWEILWTSGPALIGLVFLPETSSHTILLRRAKRIRKLTDNSAYRAQSEFDEVTLSPVRILSEALVIPWKINLLDPAILFTSFYCGLVYAIFYTFFEVFPLVYMDVYGMNLGEMGLVFLSVIIAAFLNSIPYFAYVHFVLNPATRKDCPVSPERRLLPALVASMLLPVGIMLFAWTSRSSIHWVVPTIGVMLTTGNTCLIIQCIYVYIAMVYPRYEASLFGANDFARAVVAFAAILWAEPLYGSLGVAKGSTVLGCRCFGCVFGIFALYLFGHYLRAGSV</sequence>
<organism evidence="7 8">
    <name type="scientific">Coleophoma crateriformis</name>
    <dbReference type="NCBI Taxonomy" id="565419"/>
    <lineage>
        <taxon>Eukaryota</taxon>
        <taxon>Fungi</taxon>
        <taxon>Dikarya</taxon>
        <taxon>Ascomycota</taxon>
        <taxon>Pezizomycotina</taxon>
        <taxon>Leotiomycetes</taxon>
        <taxon>Helotiales</taxon>
        <taxon>Dermateaceae</taxon>
        <taxon>Coleophoma</taxon>
    </lineage>
</organism>
<keyword evidence="8" id="KW-1185">Reference proteome</keyword>
<gene>
    <name evidence="7" type="ORF">BP5796_07659</name>
</gene>
<feature type="transmembrane region" description="Helical" evidence="6">
    <location>
        <begin position="477"/>
        <end position="495"/>
    </location>
</feature>
<feature type="transmembrane region" description="Helical" evidence="6">
    <location>
        <begin position="262"/>
        <end position="286"/>
    </location>
</feature>
<protein>
    <recommendedName>
        <fullName evidence="9">Major facilitator superfamily (MFS) profile domain-containing protein</fullName>
    </recommendedName>
</protein>
<dbReference type="GO" id="GO:0015244">
    <property type="term" value="F:fluconazole transmembrane transporter activity"/>
    <property type="evidence" value="ECO:0007669"/>
    <property type="project" value="TreeGrafter"/>
</dbReference>
<dbReference type="OrthoDB" id="3357846at2759"/>
<reference evidence="7 8" key="1">
    <citation type="journal article" date="2018" name="IMA Fungus">
        <title>IMA Genome-F 9: Draft genome sequence of Annulohypoxylon stygium, Aspergillus mulundensis, Berkeleyomyces basicola (syn. Thielaviopsis basicola), Ceratocystis smalleyi, two Cercospora beticola strains, Coleophoma cylindrospora, Fusarium fracticaudum, Phialophora cf. hyalina, and Morchella septimelata.</title>
        <authorList>
            <person name="Wingfield B.D."/>
            <person name="Bills G.F."/>
            <person name="Dong Y."/>
            <person name="Huang W."/>
            <person name="Nel W.J."/>
            <person name="Swalarsk-Parry B.S."/>
            <person name="Vaghefi N."/>
            <person name="Wilken P.M."/>
            <person name="An Z."/>
            <person name="de Beer Z.W."/>
            <person name="De Vos L."/>
            <person name="Chen L."/>
            <person name="Duong T.A."/>
            <person name="Gao Y."/>
            <person name="Hammerbacher A."/>
            <person name="Kikkert J.R."/>
            <person name="Li Y."/>
            <person name="Li H."/>
            <person name="Li K."/>
            <person name="Li Q."/>
            <person name="Liu X."/>
            <person name="Ma X."/>
            <person name="Naidoo K."/>
            <person name="Pethybridge S.J."/>
            <person name="Sun J."/>
            <person name="Steenkamp E.T."/>
            <person name="van der Nest M.A."/>
            <person name="van Wyk S."/>
            <person name="Wingfield M.J."/>
            <person name="Xiong C."/>
            <person name="Yue Q."/>
            <person name="Zhang X."/>
        </authorList>
    </citation>
    <scope>NUCLEOTIDE SEQUENCE [LARGE SCALE GENOMIC DNA]</scope>
    <source>
        <strain evidence="7 8">BP5796</strain>
    </source>
</reference>
<dbReference type="AlphaFoldDB" id="A0A3D8RJJ3"/>
<feature type="transmembrane region" description="Helical" evidence="6">
    <location>
        <begin position="373"/>
        <end position="392"/>
    </location>
</feature>
<evidence type="ECO:0000256" key="3">
    <source>
        <dbReference type="ARBA" id="ARBA00022989"/>
    </source>
</evidence>
<evidence type="ECO:0000313" key="8">
    <source>
        <dbReference type="Proteomes" id="UP000256328"/>
    </source>
</evidence>
<feature type="region of interest" description="Disordered" evidence="5">
    <location>
        <begin position="29"/>
        <end position="79"/>
    </location>
</feature>
<dbReference type="GO" id="GO:1990961">
    <property type="term" value="P:xenobiotic detoxification by transmembrane export across the plasma membrane"/>
    <property type="evidence" value="ECO:0007669"/>
    <property type="project" value="TreeGrafter"/>
</dbReference>